<dbReference type="Gene3D" id="3.40.50.10350">
    <property type="entry name" value="Glycerate kinase, domain 1"/>
    <property type="match status" value="1"/>
</dbReference>
<sequence>MAGEETQVRIVIAPGGFKESLSAEEVAAAIARGVRRAVPDASITTMPLIDGGEGTARTLAAATGGRLVPHRVTGPTAAPVDAHYAILGGSGPRTAVVEMAAAAGLRLVPRDARDPGRTTTVGVGELIAHALDAGAARILVGCGDSGTSDGGAGALQALGVRLLDASGRELPRGGAALALLDRIDVSGLDSRLARIEMVVACNPFNVLCGPEGVARVYGPQKGATPAQADALDKALCRWACVLERDLGPVGVDLHGAPGTGASGGLGAGLAAIGGRLVPRFEVLLEHLDLDGVLAAADLVVTAEGAIDRQTSRGKIPAEVARRAERHGKPVLLLAGAIGPDARLVYGSGVDAYACILPRPMPMDEALAHGTEILEDGAERALRLVLLGTALTPEAEHRGPVRARTPKGA</sequence>
<gene>
    <name evidence="5" type="ORF">Arub01_39500</name>
</gene>
<dbReference type="NCBIfam" id="TIGR00045">
    <property type="entry name" value="glycerate kinase"/>
    <property type="match status" value="1"/>
</dbReference>
<comment type="caution">
    <text evidence="5">The sequence shown here is derived from an EMBL/GenBank/DDBJ whole genome shotgun (WGS) entry which is preliminary data.</text>
</comment>
<keyword evidence="2 4" id="KW-0808">Transferase</keyword>
<dbReference type="InterPro" id="IPR018197">
    <property type="entry name" value="Glycerate_kinase_RE-like"/>
</dbReference>
<dbReference type="InterPro" id="IPR036129">
    <property type="entry name" value="Glycerate_kinase_sf"/>
</dbReference>
<dbReference type="InterPro" id="IPR018193">
    <property type="entry name" value="Glyc_kinase_flavodox-like_fold"/>
</dbReference>
<organism evidence="5 6">
    <name type="scientific">Actinomadura rubrobrunea</name>
    <dbReference type="NCBI Taxonomy" id="115335"/>
    <lineage>
        <taxon>Bacteria</taxon>
        <taxon>Bacillati</taxon>
        <taxon>Actinomycetota</taxon>
        <taxon>Actinomycetes</taxon>
        <taxon>Streptosporangiales</taxon>
        <taxon>Thermomonosporaceae</taxon>
        <taxon>Actinomadura</taxon>
    </lineage>
</organism>
<dbReference type="AlphaFoldDB" id="A0A9W6PZC2"/>
<dbReference type="PANTHER" id="PTHR21599">
    <property type="entry name" value="GLYCERATE KINASE"/>
    <property type="match status" value="1"/>
</dbReference>
<dbReference type="Proteomes" id="UP001165124">
    <property type="component" value="Unassembled WGS sequence"/>
</dbReference>
<reference evidence="5" key="1">
    <citation type="submission" date="2023-02" db="EMBL/GenBank/DDBJ databases">
        <title>Actinomadura rubrobrunea NBRC 14622.</title>
        <authorList>
            <person name="Ichikawa N."/>
            <person name="Sato H."/>
            <person name="Tonouchi N."/>
        </authorList>
    </citation>
    <scope>NUCLEOTIDE SEQUENCE</scope>
    <source>
        <strain evidence="5">NBRC 14622</strain>
    </source>
</reference>
<dbReference type="Pfam" id="PF02595">
    <property type="entry name" value="Gly_kinase"/>
    <property type="match status" value="1"/>
</dbReference>
<evidence type="ECO:0000256" key="3">
    <source>
        <dbReference type="ARBA" id="ARBA00022777"/>
    </source>
</evidence>
<dbReference type="GO" id="GO:0008887">
    <property type="term" value="F:glycerate kinase activity"/>
    <property type="evidence" value="ECO:0007669"/>
    <property type="project" value="UniProtKB-UniRule"/>
</dbReference>
<dbReference type="PIRSF" id="PIRSF006078">
    <property type="entry name" value="GlxK"/>
    <property type="match status" value="1"/>
</dbReference>
<keyword evidence="6" id="KW-1185">Reference proteome</keyword>
<dbReference type="InterPro" id="IPR004381">
    <property type="entry name" value="Glycerate_kinase"/>
</dbReference>
<keyword evidence="3 4" id="KW-0418">Kinase</keyword>
<dbReference type="SUPFAM" id="SSF110738">
    <property type="entry name" value="Glycerate kinase I"/>
    <property type="match status" value="1"/>
</dbReference>
<proteinExistence type="inferred from homology"/>
<dbReference type="Gene3D" id="3.90.1510.10">
    <property type="entry name" value="Glycerate kinase, domain 2"/>
    <property type="match status" value="1"/>
</dbReference>
<comment type="similarity">
    <text evidence="1 4">Belongs to the glycerate kinase type-1 family.</text>
</comment>
<dbReference type="EMBL" id="BSRZ01000010">
    <property type="protein sequence ID" value="GLW65706.1"/>
    <property type="molecule type" value="Genomic_DNA"/>
</dbReference>
<evidence type="ECO:0000256" key="2">
    <source>
        <dbReference type="ARBA" id="ARBA00022679"/>
    </source>
</evidence>
<dbReference type="PANTHER" id="PTHR21599:SF0">
    <property type="entry name" value="GLYCERATE KINASE"/>
    <property type="match status" value="1"/>
</dbReference>
<evidence type="ECO:0000256" key="4">
    <source>
        <dbReference type="PIRNR" id="PIRNR006078"/>
    </source>
</evidence>
<accession>A0A9W6PZC2</accession>
<evidence type="ECO:0000313" key="5">
    <source>
        <dbReference type="EMBL" id="GLW65706.1"/>
    </source>
</evidence>
<dbReference type="GO" id="GO:0031388">
    <property type="term" value="P:organic acid phosphorylation"/>
    <property type="evidence" value="ECO:0007669"/>
    <property type="project" value="UniProtKB-UniRule"/>
</dbReference>
<evidence type="ECO:0000313" key="6">
    <source>
        <dbReference type="Proteomes" id="UP001165124"/>
    </source>
</evidence>
<evidence type="ECO:0000256" key="1">
    <source>
        <dbReference type="ARBA" id="ARBA00006284"/>
    </source>
</evidence>
<protein>
    <submittedName>
        <fullName evidence="5">Glycerate kinase</fullName>
    </submittedName>
</protein>
<name>A0A9W6PZC2_9ACTN</name>